<gene>
    <name evidence="1" type="ORF">GCM10011611_22870</name>
</gene>
<sequence>MAPLALILAAGSTIAGCSWFKGDYADAKCPVVAIPDDLAHVSHFQGQGTDFANLAVSARLSDLKGGCTFDKDGVTVDMTVSLVAQAGPAMTDRNADFAYFVAILDPNGAILAKKVFPAPIDFPTGQQRRGSVESITQRIPLADFHKAGNYRVEVGFQLSQEELNYNRGGH</sequence>
<organism evidence="1 2">
    <name type="scientific">Aliidongia dinghuensis</name>
    <dbReference type="NCBI Taxonomy" id="1867774"/>
    <lineage>
        <taxon>Bacteria</taxon>
        <taxon>Pseudomonadati</taxon>
        <taxon>Pseudomonadota</taxon>
        <taxon>Alphaproteobacteria</taxon>
        <taxon>Rhodospirillales</taxon>
        <taxon>Dongiaceae</taxon>
        <taxon>Aliidongia</taxon>
    </lineage>
</organism>
<evidence type="ECO:0000313" key="2">
    <source>
        <dbReference type="Proteomes" id="UP000646365"/>
    </source>
</evidence>
<name>A0A8J2YUE8_9PROT</name>
<accession>A0A8J2YUE8</accession>
<dbReference type="AlphaFoldDB" id="A0A8J2YUE8"/>
<proteinExistence type="predicted"/>
<evidence type="ECO:0000313" key="1">
    <source>
        <dbReference type="EMBL" id="GGF16522.1"/>
    </source>
</evidence>
<keyword evidence="2" id="KW-1185">Reference proteome</keyword>
<reference evidence="1" key="2">
    <citation type="submission" date="2020-09" db="EMBL/GenBank/DDBJ databases">
        <authorList>
            <person name="Sun Q."/>
            <person name="Zhou Y."/>
        </authorList>
    </citation>
    <scope>NUCLEOTIDE SEQUENCE</scope>
    <source>
        <strain evidence="1">CGMCC 1.15725</strain>
    </source>
</reference>
<dbReference type="Proteomes" id="UP000646365">
    <property type="component" value="Unassembled WGS sequence"/>
</dbReference>
<dbReference type="EMBL" id="BMJQ01000005">
    <property type="protein sequence ID" value="GGF16522.1"/>
    <property type="molecule type" value="Genomic_DNA"/>
</dbReference>
<protein>
    <submittedName>
        <fullName evidence="1">Uncharacterized protein</fullName>
    </submittedName>
</protein>
<reference evidence="1" key="1">
    <citation type="journal article" date="2014" name="Int. J. Syst. Evol. Microbiol.">
        <title>Complete genome sequence of Corynebacterium casei LMG S-19264T (=DSM 44701T), isolated from a smear-ripened cheese.</title>
        <authorList>
            <consortium name="US DOE Joint Genome Institute (JGI-PGF)"/>
            <person name="Walter F."/>
            <person name="Albersmeier A."/>
            <person name="Kalinowski J."/>
            <person name="Ruckert C."/>
        </authorList>
    </citation>
    <scope>NUCLEOTIDE SEQUENCE</scope>
    <source>
        <strain evidence="1">CGMCC 1.15725</strain>
    </source>
</reference>
<comment type="caution">
    <text evidence="1">The sequence shown here is derived from an EMBL/GenBank/DDBJ whole genome shotgun (WGS) entry which is preliminary data.</text>
</comment>